<comment type="caution">
    <text evidence="1">The sequence shown here is derived from an EMBL/GenBank/DDBJ whole genome shotgun (WGS) entry which is preliminary data.</text>
</comment>
<proteinExistence type="predicted"/>
<organism evidence="1 2">
    <name type="scientific">Gossypium arboreum</name>
    <name type="common">Tree cotton</name>
    <name type="synonym">Gossypium nanking</name>
    <dbReference type="NCBI Taxonomy" id="29729"/>
    <lineage>
        <taxon>Eukaryota</taxon>
        <taxon>Viridiplantae</taxon>
        <taxon>Streptophyta</taxon>
        <taxon>Embryophyta</taxon>
        <taxon>Tracheophyta</taxon>
        <taxon>Spermatophyta</taxon>
        <taxon>Magnoliopsida</taxon>
        <taxon>eudicotyledons</taxon>
        <taxon>Gunneridae</taxon>
        <taxon>Pentapetalae</taxon>
        <taxon>rosids</taxon>
        <taxon>malvids</taxon>
        <taxon>Malvales</taxon>
        <taxon>Malvaceae</taxon>
        <taxon>Malvoideae</taxon>
        <taxon>Gossypium</taxon>
    </lineage>
</organism>
<evidence type="ECO:0000313" key="1">
    <source>
        <dbReference type="EMBL" id="KAK5836316.1"/>
    </source>
</evidence>
<keyword evidence="2" id="KW-1185">Reference proteome</keyword>
<protein>
    <submittedName>
        <fullName evidence="1">Uncharacterized protein</fullName>
    </submittedName>
</protein>
<reference evidence="1 2" key="1">
    <citation type="submission" date="2023-03" db="EMBL/GenBank/DDBJ databases">
        <title>WGS of Gossypium arboreum.</title>
        <authorList>
            <person name="Yu D."/>
        </authorList>
    </citation>
    <scope>NUCLEOTIDE SEQUENCE [LARGE SCALE GENOMIC DNA]</scope>
    <source>
        <tissue evidence="1">Leaf</tissue>
    </source>
</reference>
<accession>A0ABR0QB87</accession>
<name>A0ABR0QB87_GOSAR</name>
<evidence type="ECO:0000313" key="2">
    <source>
        <dbReference type="Proteomes" id="UP001358586"/>
    </source>
</evidence>
<sequence>MISSLALSKDDGGRLADPTEYRSLAGVLQYVVLTQPDISYTVNRYLRRTIDHGLIFWASDRLSLVGYADANWGLDFDDRRFTTKYYVYFGHTPISWCSKKQQVVSRLIAEAEYRSLAAAASDVTWFQNLLRALPIEKLGEC</sequence>
<dbReference type="Proteomes" id="UP001358586">
    <property type="component" value="Chromosome 4"/>
</dbReference>
<dbReference type="CDD" id="cd09272">
    <property type="entry name" value="RNase_HI_RT_Ty1"/>
    <property type="match status" value="1"/>
</dbReference>
<dbReference type="PANTHER" id="PTHR11439">
    <property type="entry name" value="GAG-POL-RELATED RETROTRANSPOSON"/>
    <property type="match status" value="1"/>
</dbReference>
<gene>
    <name evidence="1" type="ORF">PVK06_012099</name>
</gene>
<dbReference type="EMBL" id="JARKNE010000004">
    <property type="protein sequence ID" value="KAK5836316.1"/>
    <property type="molecule type" value="Genomic_DNA"/>
</dbReference>
<dbReference type="PANTHER" id="PTHR11439:SF467">
    <property type="entry name" value="INTEGRASE CATALYTIC DOMAIN-CONTAINING PROTEIN"/>
    <property type="match status" value="1"/>
</dbReference>